<keyword evidence="2" id="KW-1185">Reference proteome</keyword>
<evidence type="ECO:0000313" key="1">
    <source>
        <dbReference type="EMBL" id="CAH3183408.1"/>
    </source>
</evidence>
<organism evidence="1 2">
    <name type="scientific">Porites evermanni</name>
    <dbReference type="NCBI Taxonomy" id="104178"/>
    <lineage>
        <taxon>Eukaryota</taxon>
        <taxon>Metazoa</taxon>
        <taxon>Cnidaria</taxon>
        <taxon>Anthozoa</taxon>
        <taxon>Hexacorallia</taxon>
        <taxon>Scleractinia</taxon>
        <taxon>Fungiina</taxon>
        <taxon>Poritidae</taxon>
        <taxon>Porites</taxon>
    </lineage>
</organism>
<proteinExistence type="predicted"/>
<dbReference type="Proteomes" id="UP001159427">
    <property type="component" value="Unassembled WGS sequence"/>
</dbReference>
<reference evidence="1 2" key="1">
    <citation type="submission" date="2022-05" db="EMBL/GenBank/DDBJ databases">
        <authorList>
            <consortium name="Genoscope - CEA"/>
            <person name="William W."/>
        </authorList>
    </citation>
    <scope>NUCLEOTIDE SEQUENCE [LARGE SCALE GENOMIC DNA]</scope>
</reference>
<protein>
    <submittedName>
        <fullName evidence="1">Uncharacterized protein</fullName>
    </submittedName>
</protein>
<accession>A0ABN8S111</accession>
<evidence type="ECO:0000313" key="2">
    <source>
        <dbReference type="Proteomes" id="UP001159427"/>
    </source>
</evidence>
<dbReference type="EMBL" id="CALNXI010002128">
    <property type="protein sequence ID" value="CAH3183408.1"/>
    <property type="molecule type" value="Genomic_DNA"/>
</dbReference>
<sequence length="122" mass="14153">MPTYPQHPKPIPGILVFARLAFLDSKVTQCYGCGYSLKPDGTIPHPPDDLVLTTRLHRQYYKAGQQQTSPDISNVYYHVNPFCIRVTFPSFEPNLWQRPADLQPFLLQEHKQMIIQRLAVRF</sequence>
<name>A0ABN8S111_9CNID</name>
<comment type="caution">
    <text evidence="1">The sequence shown here is derived from an EMBL/GenBank/DDBJ whole genome shotgun (WGS) entry which is preliminary data.</text>
</comment>
<gene>
    <name evidence="1" type="ORF">PEVE_00014851</name>
</gene>